<dbReference type="PANTHER" id="PTHR28097">
    <property type="entry name" value="PHEROMONE A FACTOR RECEPTOR"/>
    <property type="match status" value="1"/>
</dbReference>
<feature type="transmembrane region" description="Helical" evidence="11">
    <location>
        <begin position="292"/>
        <end position="312"/>
    </location>
</feature>
<dbReference type="GO" id="GO:0005886">
    <property type="term" value="C:plasma membrane"/>
    <property type="evidence" value="ECO:0007669"/>
    <property type="project" value="TreeGrafter"/>
</dbReference>
<keyword evidence="8" id="KW-0675">Receptor</keyword>
<proteinExistence type="inferred from homology"/>
<keyword evidence="9" id="KW-0807">Transducer</keyword>
<dbReference type="KEGG" id="pgri:PgNI_00861"/>
<reference evidence="13" key="3">
    <citation type="submission" date="2025-08" db="UniProtKB">
        <authorList>
            <consortium name="RefSeq"/>
        </authorList>
    </citation>
    <scope>IDENTIFICATION</scope>
    <source>
        <strain evidence="13">NI907</strain>
    </source>
</reference>
<gene>
    <name evidence="13" type="ORF">PgNI_00861</name>
</gene>
<evidence type="ECO:0000256" key="1">
    <source>
        <dbReference type="ARBA" id="ARBA00004141"/>
    </source>
</evidence>
<feature type="compositionally biased region" description="Basic and acidic residues" evidence="10">
    <location>
        <begin position="502"/>
        <end position="525"/>
    </location>
</feature>
<organism evidence="12 13">
    <name type="scientific">Pyricularia grisea</name>
    <name type="common">Crabgrass-specific blast fungus</name>
    <name type="synonym">Magnaporthe grisea</name>
    <dbReference type="NCBI Taxonomy" id="148305"/>
    <lineage>
        <taxon>Eukaryota</taxon>
        <taxon>Fungi</taxon>
        <taxon>Dikarya</taxon>
        <taxon>Ascomycota</taxon>
        <taxon>Pezizomycotina</taxon>
        <taxon>Sordariomycetes</taxon>
        <taxon>Sordariomycetidae</taxon>
        <taxon>Magnaporthales</taxon>
        <taxon>Pyriculariaceae</taxon>
        <taxon>Pyricularia</taxon>
    </lineage>
</organism>
<dbReference type="InterPro" id="IPR001499">
    <property type="entry name" value="GPCR_STE3"/>
</dbReference>
<feature type="transmembrane region" description="Helical" evidence="11">
    <location>
        <begin position="137"/>
        <end position="158"/>
    </location>
</feature>
<dbReference type="GeneID" id="41955852"/>
<dbReference type="RefSeq" id="XP_030988369.1">
    <property type="nucleotide sequence ID" value="XM_031120938.1"/>
</dbReference>
<sequence>MSTDPDIQYGLLAEDLASPGLVVDLVLRVSLATVAIIATWVPFRLLWRSGEFAAALLAANIIISNFITIIQALIWRDDAALDGYRGQGWCDVQAYINIPLSTMYATCVFAVIQHVSAQVSLRRATGLSRAEKRRRNLIQALIIFPVPILQIALSYPVHAYRYSITTLQGCDGGFEGNLLTFFFFLIPIPVYVIGASIYAIITHFQFRKLSTGSSVIQQNNSGAAARSNRAKRKLYLMTVSIVAPYLPIQIAFLAINLRSTDGWFQLYSWEDFRSQPTLNGIMRVPSWQANWISMRVCYIAILSAIPIFIFFGTTKDAVNTWRGYCLAVGLGRILPQLKEEYDPDRPRGTQNTNTLQSWGTGSLVSATDRKVSVARDGSHSASGSDHFEDIQLPNIDTIAQAEPAQLRAYDSSSGSGKGFSEEESHQARRIFSLKKMPVPIPRIGRWSSRSRHRASDDDTAPLGDPGTRRVSPSPNRSRQMDHLEAPARWEPSPSGSLVETRVWSDDLESVRDVGRGRGRREPSPHEVVVKTHIATCSTSQTPAL</sequence>
<keyword evidence="6" id="KW-0297">G-protein coupled receptor</keyword>
<feature type="region of interest" description="Disordered" evidence="10">
    <location>
        <begin position="406"/>
        <end position="426"/>
    </location>
</feature>
<dbReference type="PANTHER" id="PTHR28097:SF1">
    <property type="entry name" value="PHEROMONE A FACTOR RECEPTOR"/>
    <property type="match status" value="1"/>
</dbReference>
<feature type="compositionally biased region" description="Polar residues" evidence="10">
    <location>
        <begin position="348"/>
        <end position="359"/>
    </location>
</feature>
<evidence type="ECO:0000256" key="6">
    <source>
        <dbReference type="ARBA" id="ARBA00023040"/>
    </source>
</evidence>
<evidence type="ECO:0000256" key="3">
    <source>
        <dbReference type="ARBA" id="ARBA00022507"/>
    </source>
</evidence>
<feature type="transmembrane region" description="Helical" evidence="11">
    <location>
        <begin position="234"/>
        <end position="255"/>
    </location>
</feature>
<dbReference type="AlphaFoldDB" id="A0A6P8BNQ3"/>
<evidence type="ECO:0000256" key="9">
    <source>
        <dbReference type="ARBA" id="ARBA00023224"/>
    </source>
</evidence>
<keyword evidence="5 11" id="KW-1133">Transmembrane helix</keyword>
<evidence type="ECO:0000256" key="11">
    <source>
        <dbReference type="SAM" id="Phobius"/>
    </source>
</evidence>
<name>A0A6P8BNQ3_PYRGI</name>
<feature type="transmembrane region" description="Helical" evidence="11">
    <location>
        <begin position="20"/>
        <end position="41"/>
    </location>
</feature>
<evidence type="ECO:0000256" key="7">
    <source>
        <dbReference type="ARBA" id="ARBA00023136"/>
    </source>
</evidence>
<evidence type="ECO:0000256" key="2">
    <source>
        <dbReference type="ARBA" id="ARBA00011085"/>
    </source>
</evidence>
<feature type="compositionally biased region" description="Basic and acidic residues" evidence="10">
    <location>
        <begin position="478"/>
        <end position="487"/>
    </location>
</feature>
<evidence type="ECO:0000313" key="12">
    <source>
        <dbReference type="Proteomes" id="UP000515153"/>
    </source>
</evidence>
<feature type="region of interest" description="Disordered" evidence="10">
    <location>
        <begin position="340"/>
        <end position="359"/>
    </location>
</feature>
<keyword evidence="4 11" id="KW-0812">Transmembrane</keyword>
<accession>A0A6P8BNQ3</accession>
<dbReference type="GO" id="GO:0004932">
    <property type="term" value="F:mating-type factor pheromone receptor activity"/>
    <property type="evidence" value="ECO:0007669"/>
    <property type="project" value="InterPro"/>
</dbReference>
<keyword evidence="3" id="KW-0589">Pheromone response</keyword>
<comment type="subcellular location">
    <subcellularLocation>
        <location evidence="1">Membrane</location>
        <topology evidence="1">Multi-pass membrane protein</topology>
    </subcellularLocation>
</comment>
<evidence type="ECO:0000256" key="4">
    <source>
        <dbReference type="ARBA" id="ARBA00022692"/>
    </source>
</evidence>
<feature type="transmembrane region" description="Helical" evidence="11">
    <location>
        <begin position="53"/>
        <end position="74"/>
    </location>
</feature>
<reference evidence="13" key="2">
    <citation type="submission" date="2019-10" db="EMBL/GenBank/DDBJ databases">
        <authorList>
            <consortium name="NCBI Genome Project"/>
        </authorList>
    </citation>
    <scope>NUCLEOTIDE SEQUENCE</scope>
    <source>
        <strain evidence="13">NI907</strain>
    </source>
</reference>
<evidence type="ECO:0000313" key="13">
    <source>
        <dbReference type="RefSeq" id="XP_030988369.1"/>
    </source>
</evidence>
<dbReference type="Proteomes" id="UP000515153">
    <property type="component" value="Unplaced"/>
</dbReference>
<keyword evidence="12" id="KW-1185">Reference proteome</keyword>
<keyword evidence="7 11" id="KW-0472">Membrane</keyword>
<evidence type="ECO:0000256" key="8">
    <source>
        <dbReference type="ARBA" id="ARBA00023170"/>
    </source>
</evidence>
<evidence type="ECO:0000256" key="5">
    <source>
        <dbReference type="ARBA" id="ARBA00022989"/>
    </source>
</evidence>
<feature type="transmembrane region" description="Helical" evidence="11">
    <location>
        <begin position="178"/>
        <end position="201"/>
    </location>
</feature>
<feature type="region of interest" description="Disordered" evidence="10">
    <location>
        <begin position="442"/>
        <end position="525"/>
    </location>
</feature>
<reference evidence="13" key="1">
    <citation type="journal article" date="2019" name="Mol. Biol. Evol.">
        <title>Blast fungal genomes show frequent chromosomal changes, gene gains and losses, and effector gene turnover.</title>
        <authorList>
            <person name="Gomez Luciano L.B."/>
            <person name="Jason Tsai I."/>
            <person name="Chuma I."/>
            <person name="Tosa Y."/>
            <person name="Chen Y.H."/>
            <person name="Li J.Y."/>
            <person name="Li M.Y."/>
            <person name="Jade Lu M.Y."/>
            <person name="Nakayashiki H."/>
            <person name="Li W.H."/>
        </authorList>
    </citation>
    <scope>NUCLEOTIDE SEQUENCE</scope>
    <source>
        <strain evidence="13">NI907</strain>
    </source>
</reference>
<dbReference type="Pfam" id="PF02076">
    <property type="entry name" value="STE3"/>
    <property type="match status" value="1"/>
</dbReference>
<feature type="transmembrane region" description="Helical" evidence="11">
    <location>
        <begin position="94"/>
        <end position="116"/>
    </location>
</feature>
<comment type="similarity">
    <text evidence="2">Belongs to the G-protein coupled receptor 4 family.</text>
</comment>
<protein>
    <submittedName>
        <fullName evidence="13">Uncharacterized protein</fullName>
    </submittedName>
</protein>
<dbReference type="GO" id="GO:0000750">
    <property type="term" value="P:pheromone-dependent signal transduction involved in conjugation with cellular fusion"/>
    <property type="evidence" value="ECO:0007669"/>
    <property type="project" value="TreeGrafter"/>
</dbReference>
<evidence type="ECO:0000256" key="10">
    <source>
        <dbReference type="SAM" id="MobiDB-lite"/>
    </source>
</evidence>